<keyword evidence="3" id="KW-1003">Cell membrane</keyword>
<keyword evidence="4 9" id="KW-0997">Cell inner membrane</keyword>
<evidence type="ECO:0000256" key="3">
    <source>
        <dbReference type="ARBA" id="ARBA00022475"/>
    </source>
</evidence>
<accession>A0A1U7D8I0</accession>
<comment type="similarity">
    <text evidence="8 9">Belongs to the TRAP transporter small permease family.</text>
</comment>
<dbReference type="Proteomes" id="UP000186559">
    <property type="component" value="Chromosome"/>
</dbReference>
<dbReference type="AlphaFoldDB" id="A0A1U7D8I0"/>
<dbReference type="RefSeq" id="WP_076624274.1">
    <property type="nucleotide sequence ID" value="NZ_BMEW01000008.1"/>
</dbReference>
<evidence type="ECO:0000256" key="9">
    <source>
        <dbReference type="RuleBase" id="RU369079"/>
    </source>
</evidence>
<evidence type="ECO:0000256" key="1">
    <source>
        <dbReference type="ARBA" id="ARBA00004429"/>
    </source>
</evidence>
<dbReference type="InterPro" id="IPR055348">
    <property type="entry name" value="DctQ"/>
</dbReference>
<evidence type="ECO:0000313" key="11">
    <source>
        <dbReference type="EMBL" id="APX24412.1"/>
    </source>
</evidence>
<evidence type="ECO:0000259" key="10">
    <source>
        <dbReference type="Pfam" id="PF04290"/>
    </source>
</evidence>
<keyword evidence="7 9" id="KW-0472">Membrane</keyword>
<organism evidence="11 12">
    <name type="scientific">Salipiger profundus</name>
    <dbReference type="NCBI Taxonomy" id="1229727"/>
    <lineage>
        <taxon>Bacteria</taxon>
        <taxon>Pseudomonadati</taxon>
        <taxon>Pseudomonadota</taxon>
        <taxon>Alphaproteobacteria</taxon>
        <taxon>Rhodobacterales</taxon>
        <taxon>Roseobacteraceae</taxon>
        <taxon>Salipiger</taxon>
    </lineage>
</organism>
<dbReference type="Pfam" id="PF04290">
    <property type="entry name" value="DctQ"/>
    <property type="match status" value="1"/>
</dbReference>
<evidence type="ECO:0000256" key="6">
    <source>
        <dbReference type="ARBA" id="ARBA00022989"/>
    </source>
</evidence>
<feature type="transmembrane region" description="Helical" evidence="9">
    <location>
        <begin position="28"/>
        <end position="48"/>
    </location>
</feature>
<feature type="transmembrane region" description="Helical" evidence="9">
    <location>
        <begin position="160"/>
        <end position="181"/>
    </location>
</feature>
<dbReference type="KEGG" id="tpro:Ga0080559_TMP3616"/>
<dbReference type="GO" id="GO:0005886">
    <property type="term" value="C:plasma membrane"/>
    <property type="evidence" value="ECO:0007669"/>
    <property type="project" value="UniProtKB-SubCell"/>
</dbReference>
<dbReference type="GO" id="GO:0022857">
    <property type="term" value="F:transmembrane transporter activity"/>
    <property type="evidence" value="ECO:0007669"/>
    <property type="project" value="UniProtKB-UniRule"/>
</dbReference>
<feature type="domain" description="Tripartite ATP-independent periplasmic transporters DctQ component" evidence="10">
    <location>
        <begin position="45"/>
        <end position="181"/>
    </location>
</feature>
<name>A0A1U7D8I0_9RHOB</name>
<evidence type="ECO:0000256" key="5">
    <source>
        <dbReference type="ARBA" id="ARBA00022692"/>
    </source>
</evidence>
<dbReference type="EMBL" id="CP014796">
    <property type="protein sequence ID" value="APX24412.1"/>
    <property type="molecule type" value="Genomic_DNA"/>
</dbReference>
<dbReference type="STRING" id="1229727.Ga0080559_TMP3616"/>
<dbReference type="OrthoDB" id="4250245at2"/>
<comment type="subunit">
    <text evidence="9">The complex comprises the extracytoplasmic solute receptor protein and the two transmembrane proteins.</text>
</comment>
<keyword evidence="5 9" id="KW-0812">Transmembrane</keyword>
<gene>
    <name evidence="11" type="ORF">Ga0080559_TMP3616</name>
</gene>
<evidence type="ECO:0000256" key="8">
    <source>
        <dbReference type="ARBA" id="ARBA00038436"/>
    </source>
</evidence>
<dbReference type="PANTHER" id="PTHR35011:SF4">
    <property type="entry name" value="SLL1102 PROTEIN"/>
    <property type="match status" value="1"/>
</dbReference>
<feature type="transmembrane region" description="Helical" evidence="9">
    <location>
        <begin position="106"/>
        <end position="127"/>
    </location>
</feature>
<reference evidence="11 12" key="1">
    <citation type="submission" date="2016-03" db="EMBL/GenBank/DDBJ databases">
        <title>Deep-sea bacteria in the southern Pacific.</title>
        <authorList>
            <person name="Tang K."/>
        </authorList>
    </citation>
    <scope>NUCLEOTIDE SEQUENCE [LARGE SCALE GENOMIC DNA]</scope>
    <source>
        <strain evidence="11 12">JLT2016</strain>
    </source>
</reference>
<keyword evidence="6 9" id="KW-1133">Transmembrane helix</keyword>
<comment type="subcellular location">
    <subcellularLocation>
        <location evidence="1 9">Cell inner membrane</location>
        <topology evidence="1 9">Multi-pass membrane protein</topology>
    </subcellularLocation>
</comment>
<keyword evidence="12" id="KW-1185">Reference proteome</keyword>
<evidence type="ECO:0000256" key="2">
    <source>
        <dbReference type="ARBA" id="ARBA00022448"/>
    </source>
</evidence>
<proteinExistence type="inferred from homology"/>
<evidence type="ECO:0000256" key="7">
    <source>
        <dbReference type="ARBA" id="ARBA00023136"/>
    </source>
</evidence>
<keyword evidence="2 9" id="KW-0813">Transport</keyword>
<sequence>MTDAIDETLATHNKTPEPVPEAGMFGRAVNAIGILFAIGILLSAGLLFYEVVMRYVFDAPTRWVHETVVFLSAIAFVFGGLYVAAIDKHIRVVLFYDNLTSGMKRAFDVAISLACFVASVFFAWAAWLSVERAAWTPQGDFRLETSGSAWNPPYPGILKVFLFVILVLLAIQFAIFTINHLRRKGQH</sequence>
<feature type="transmembrane region" description="Helical" evidence="9">
    <location>
        <begin position="68"/>
        <end position="85"/>
    </location>
</feature>
<evidence type="ECO:0000256" key="4">
    <source>
        <dbReference type="ARBA" id="ARBA00022519"/>
    </source>
</evidence>
<evidence type="ECO:0000313" key="12">
    <source>
        <dbReference type="Proteomes" id="UP000186559"/>
    </source>
</evidence>
<dbReference type="PANTHER" id="PTHR35011">
    <property type="entry name" value="2,3-DIKETO-L-GULONATE TRAP TRANSPORTER SMALL PERMEASE PROTEIN YIAM"/>
    <property type="match status" value="1"/>
</dbReference>
<dbReference type="InterPro" id="IPR007387">
    <property type="entry name" value="TRAP_DctQ"/>
</dbReference>
<protein>
    <recommendedName>
        <fullName evidence="9">TRAP transporter small permease protein</fullName>
    </recommendedName>
</protein>
<comment type="function">
    <text evidence="9">Part of the tripartite ATP-independent periplasmic (TRAP) transport system.</text>
</comment>